<dbReference type="Proteomes" id="UP000070089">
    <property type="component" value="Unassembled WGS sequence"/>
</dbReference>
<evidence type="ECO:0000256" key="1">
    <source>
        <dbReference type="SAM" id="Phobius"/>
    </source>
</evidence>
<reference evidence="2 3" key="1">
    <citation type="journal article" date="2015" name="Mol. Biochem. Parasitol.">
        <title>Identification of polymorphic genes for use in assemblage B genotyping assays through comparative genomics of multiple assemblage B Giardia duodenalis isolates.</title>
        <authorList>
            <person name="Wielinga C."/>
            <person name="Thompson R.C."/>
            <person name="Monis P."/>
            <person name="Ryan U."/>
        </authorList>
    </citation>
    <scope>NUCLEOTIDE SEQUENCE [LARGE SCALE GENOMIC DNA]</scope>
    <source>
        <strain evidence="2 3">BAH15c1</strain>
    </source>
</reference>
<feature type="transmembrane region" description="Helical" evidence="1">
    <location>
        <begin position="414"/>
        <end position="437"/>
    </location>
</feature>
<organism evidence="2 3">
    <name type="scientific">Giardia duodenalis assemblage B</name>
    <dbReference type="NCBI Taxonomy" id="1394984"/>
    <lineage>
        <taxon>Eukaryota</taxon>
        <taxon>Metamonada</taxon>
        <taxon>Diplomonadida</taxon>
        <taxon>Hexamitidae</taxon>
        <taxon>Giardiinae</taxon>
        <taxon>Giardia</taxon>
    </lineage>
</organism>
<evidence type="ECO:0000313" key="2">
    <source>
        <dbReference type="EMBL" id="KWX12871.1"/>
    </source>
</evidence>
<comment type="caution">
    <text evidence="2">The sequence shown here is derived from an EMBL/GenBank/DDBJ whole genome shotgun (WGS) entry which is preliminary data.</text>
</comment>
<keyword evidence="1" id="KW-0472">Membrane</keyword>
<gene>
    <name evidence="2" type="ORF">QR46_3140</name>
</gene>
<keyword evidence="1" id="KW-0812">Transmembrane</keyword>
<protein>
    <submittedName>
        <fullName evidence="2">Uncharacterized protein</fullName>
    </submittedName>
</protein>
<accession>A0A132NS15</accession>
<dbReference type="EMBL" id="JXTI01000095">
    <property type="protein sequence ID" value="KWX12871.1"/>
    <property type="molecule type" value="Genomic_DNA"/>
</dbReference>
<dbReference type="OrthoDB" id="10255751at2759"/>
<sequence length="522" mass="57810">MAEVSFLEPYKNLLVSDDVISGTNELDLAVLPLYDESDAKYYHNIIEGFCRMQEYTHFWKTIKLLRNQIFVLSKKCDLSNENVLFPKNSLVFPISLLDPLRSCMTPRFPSVRFKNLDGTVSYIIRLADLTTWGNATDQCSGTIFAQNSVDTAPAPVPAIVNGTAVHWRTGDYLPKYMADARFFLDEARFNIGGEHGIETFDFSSSTDSGFHYNVVITVNKLQLGDSVLKESYGVACIGSFCLESPKIAESNRIVKVYDGTYMVILSSTGQDSLERLQISLARDSIKLLRAAPVLPAQTGRMGIAAEVLDSVALNGSLYHVGIVTGPNTPGSMLPSKQVELKIALRSSESVEPLPVKDFMIQDSIASFENSDIMEILRYGYNHYMTPSHGAQLLRLPVECFSDTASCATLQHIRLAMHVVTLIVLFITGVVIIPVYIIGKWIAIRRLKAAAQKQENNTGITLCHSITKAPKSALKEVVRESQRMYAAHLDRKRKALKTAISGTEPISLRDVSAILDVFPLGQQ</sequence>
<name>A0A132NS15_GIAIN</name>
<proteinExistence type="predicted"/>
<dbReference type="AlphaFoldDB" id="A0A132NS15"/>
<keyword evidence="1" id="KW-1133">Transmembrane helix</keyword>
<dbReference type="VEuPathDB" id="GiardiaDB:QR46_3140"/>
<evidence type="ECO:0000313" key="3">
    <source>
        <dbReference type="Proteomes" id="UP000070089"/>
    </source>
</evidence>